<dbReference type="PROSITE" id="PS51508">
    <property type="entry name" value="CKK"/>
    <property type="match status" value="1"/>
</dbReference>
<feature type="compositionally biased region" description="Basic and acidic residues" evidence="1">
    <location>
        <begin position="2247"/>
        <end position="2256"/>
    </location>
</feature>
<feature type="compositionally biased region" description="Basic residues" evidence="1">
    <location>
        <begin position="1747"/>
        <end position="1757"/>
    </location>
</feature>
<dbReference type="GO" id="GO:0008017">
    <property type="term" value="F:microtubule binding"/>
    <property type="evidence" value="ECO:0007669"/>
    <property type="project" value="InterPro"/>
</dbReference>
<feature type="region of interest" description="Disordered" evidence="1">
    <location>
        <begin position="163"/>
        <end position="250"/>
    </location>
</feature>
<name>A0A2A9MET0_BESBE</name>
<dbReference type="InterPro" id="IPR011033">
    <property type="entry name" value="PRC_barrel-like_sf"/>
</dbReference>
<evidence type="ECO:0000313" key="3">
    <source>
        <dbReference type="EMBL" id="PFH36379.1"/>
    </source>
</evidence>
<dbReference type="STRING" id="94643.A0A2A9MET0"/>
<evidence type="ECO:0000259" key="2">
    <source>
        <dbReference type="PROSITE" id="PS51508"/>
    </source>
</evidence>
<dbReference type="InterPro" id="IPR014797">
    <property type="entry name" value="CKK_CAMSAP"/>
</dbReference>
<feature type="region of interest" description="Disordered" evidence="1">
    <location>
        <begin position="1693"/>
        <end position="1809"/>
    </location>
</feature>
<feature type="domain" description="CKK" evidence="2">
    <location>
        <begin position="2504"/>
        <end position="2644"/>
    </location>
</feature>
<proteinExistence type="predicted"/>
<dbReference type="Proteomes" id="UP000224006">
    <property type="component" value="Chromosome III"/>
</dbReference>
<comment type="caution">
    <text evidence="3">The sequence shown here is derived from an EMBL/GenBank/DDBJ whole genome shotgun (WGS) entry which is preliminary data.</text>
</comment>
<dbReference type="VEuPathDB" id="ToxoDB:BESB_045710"/>
<feature type="compositionally biased region" description="Polar residues" evidence="1">
    <location>
        <begin position="2026"/>
        <end position="2041"/>
    </location>
</feature>
<feature type="compositionally biased region" description="Polar residues" evidence="1">
    <location>
        <begin position="1968"/>
        <end position="1989"/>
    </location>
</feature>
<feature type="region of interest" description="Disordered" evidence="1">
    <location>
        <begin position="477"/>
        <end position="510"/>
    </location>
</feature>
<feature type="region of interest" description="Disordered" evidence="1">
    <location>
        <begin position="609"/>
        <end position="628"/>
    </location>
</feature>
<keyword evidence="4" id="KW-1185">Reference proteome</keyword>
<dbReference type="OrthoDB" id="2125658at2759"/>
<feature type="compositionally biased region" description="Polar residues" evidence="1">
    <location>
        <begin position="194"/>
        <end position="203"/>
    </location>
</feature>
<feature type="compositionally biased region" description="Polar residues" evidence="1">
    <location>
        <begin position="1596"/>
        <end position="1605"/>
    </location>
</feature>
<dbReference type="Pfam" id="PF08683">
    <property type="entry name" value="CAMSAP_CKK"/>
    <property type="match status" value="1"/>
</dbReference>
<feature type="region of interest" description="Disordered" evidence="1">
    <location>
        <begin position="1494"/>
        <end position="1653"/>
    </location>
</feature>
<feature type="compositionally biased region" description="Basic residues" evidence="1">
    <location>
        <begin position="2192"/>
        <end position="2203"/>
    </location>
</feature>
<feature type="region of interest" description="Disordered" evidence="1">
    <location>
        <begin position="690"/>
        <end position="725"/>
    </location>
</feature>
<feature type="region of interest" description="Disordered" evidence="1">
    <location>
        <begin position="1395"/>
        <end position="1432"/>
    </location>
</feature>
<feature type="compositionally biased region" description="Basic and acidic residues" evidence="1">
    <location>
        <begin position="477"/>
        <end position="488"/>
    </location>
</feature>
<dbReference type="KEGG" id="bbes:BESB_045710"/>
<feature type="compositionally biased region" description="Low complexity" evidence="1">
    <location>
        <begin position="743"/>
        <end position="755"/>
    </location>
</feature>
<dbReference type="GeneID" id="40309501"/>
<accession>A0A2A9MET0</accession>
<feature type="region of interest" description="Disordered" evidence="1">
    <location>
        <begin position="2105"/>
        <end position="2289"/>
    </location>
</feature>
<evidence type="ECO:0000256" key="1">
    <source>
        <dbReference type="SAM" id="MobiDB-lite"/>
    </source>
</evidence>
<feature type="region of interest" description="Disordered" evidence="1">
    <location>
        <begin position="1353"/>
        <end position="1373"/>
    </location>
</feature>
<feature type="compositionally biased region" description="Polar residues" evidence="1">
    <location>
        <begin position="611"/>
        <end position="624"/>
    </location>
</feature>
<dbReference type="Gene3D" id="3.10.20.360">
    <property type="entry name" value="CKK domain"/>
    <property type="match status" value="1"/>
</dbReference>
<feature type="compositionally biased region" description="Polar residues" evidence="1">
    <location>
        <begin position="1044"/>
        <end position="1060"/>
    </location>
</feature>
<dbReference type="InterPro" id="IPR038209">
    <property type="entry name" value="CKK_dom_sf"/>
</dbReference>
<evidence type="ECO:0000313" key="4">
    <source>
        <dbReference type="Proteomes" id="UP000224006"/>
    </source>
</evidence>
<dbReference type="EMBL" id="NWUJ01000003">
    <property type="protein sequence ID" value="PFH36379.1"/>
    <property type="molecule type" value="Genomic_DNA"/>
</dbReference>
<feature type="compositionally biased region" description="Basic residues" evidence="1">
    <location>
        <begin position="1353"/>
        <end position="1363"/>
    </location>
</feature>
<gene>
    <name evidence="3" type="ORF">BESB_045710</name>
</gene>
<organism evidence="3 4">
    <name type="scientific">Besnoitia besnoiti</name>
    <name type="common">Apicomplexan protozoan</name>
    <dbReference type="NCBI Taxonomy" id="94643"/>
    <lineage>
        <taxon>Eukaryota</taxon>
        <taxon>Sar</taxon>
        <taxon>Alveolata</taxon>
        <taxon>Apicomplexa</taxon>
        <taxon>Conoidasida</taxon>
        <taxon>Coccidia</taxon>
        <taxon>Eucoccidiorida</taxon>
        <taxon>Eimeriorina</taxon>
        <taxon>Sarcocystidae</taxon>
        <taxon>Besnoitia</taxon>
    </lineage>
</organism>
<dbReference type="SUPFAM" id="SSF50346">
    <property type="entry name" value="PRC-barrel domain"/>
    <property type="match status" value="1"/>
</dbReference>
<feature type="region of interest" description="Disordered" evidence="1">
    <location>
        <begin position="1041"/>
        <end position="1233"/>
    </location>
</feature>
<reference evidence="3 4" key="1">
    <citation type="submission" date="2017-09" db="EMBL/GenBank/DDBJ databases">
        <title>Genome sequencing of Besnoitia besnoiti strain Bb-Ger1.</title>
        <authorList>
            <person name="Schares G."/>
            <person name="Venepally P."/>
            <person name="Lorenzi H.A."/>
        </authorList>
    </citation>
    <scope>NUCLEOTIDE SEQUENCE [LARGE SCALE GENOMIC DNA]</scope>
    <source>
        <strain evidence="3 4">Bb-Ger1</strain>
    </source>
</reference>
<protein>
    <recommendedName>
        <fullName evidence="2">CKK domain-containing protein</fullName>
    </recommendedName>
</protein>
<feature type="region of interest" description="Disordered" evidence="1">
    <location>
        <begin position="790"/>
        <end position="811"/>
    </location>
</feature>
<dbReference type="RefSeq" id="XP_029220388.1">
    <property type="nucleotide sequence ID" value="XM_029363022.1"/>
</dbReference>
<feature type="compositionally biased region" description="Basic and acidic residues" evidence="1">
    <location>
        <begin position="2167"/>
        <end position="2181"/>
    </location>
</feature>
<feature type="region of interest" description="Disordered" evidence="1">
    <location>
        <begin position="2022"/>
        <end position="2083"/>
    </location>
</feature>
<feature type="region of interest" description="Disordered" evidence="1">
    <location>
        <begin position="1867"/>
        <end position="1992"/>
    </location>
</feature>
<feature type="compositionally biased region" description="Polar residues" evidence="1">
    <location>
        <begin position="1174"/>
        <end position="1183"/>
    </location>
</feature>
<dbReference type="SMART" id="SM01051">
    <property type="entry name" value="CAMSAP_CKK"/>
    <property type="match status" value="1"/>
</dbReference>
<feature type="compositionally biased region" description="Low complexity" evidence="1">
    <location>
        <begin position="217"/>
        <end position="231"/>
    </location>
</feature>
<feature type="region of interest" description="Disordered" evidence="1">
    <location>
        <begin position="743"/>
        <end position="772"/>
    </location>
</feature>
<feature type="compositionally biased region" description="Polar residues" evidence="1">
    <location>
        <begin position="1091"/>
        <end position="1101"/>
    </location>
</feature>
<feature type="compositionally biased region" description="Low complexity" evidence="1">
    <location>
        <begin position="2224"/>
        <end position="2237"/>
    </location>
</feature>
<sequence>MDAPLQQLIESMDFPTDGIMSDTDAESGSERLLNSAHLAPAWKPGILPGPFSNIERGRVIGRGLTSGRQEHPALGADRFRLSSLRPPFEPDGRSPVKDVCFPLRPGCRGLARAPDRQSDPLTCSSLGGDDSLDVFPEDSVRPHSALQNSSEFCTEAVRPGFLGSRPPEGSLDGGSPLFRASRNSGKNIPLPQTVEGTLPTNRSPGRGRLEENSPTWSLLQSPSPLAAALAAEKPGGCDTPSVTHNRPDSPLIKNTQCEGLRFIDGSKHLSDSFQPACEGASTTEVDIDRLLATTQTILDRSDIGRRPHFANNHLDGDSQRNDRWSAPASGLNFTAQKQAAEGNLVHLQHGITALEELVDETERKIEGLGRCSRKSEDDSGFSFSTEHPHSLERVLHRDAEALSRSAGEVAQYPPTNGLRLDECLEARGLLPESPSCRTRHLQISSLRPSAREAGFQRRVKADVGRESEGKLTLASLAEHDEQAPDRDTSPGQLLSLRAGGGPARLSRPVSGLRTTTSGCGVFQTVNFEPANAYLGKAGSALGLPGAAYCPGEWLQRAERPFSIRFGAGGDASNCSTSSSVRSPHFCASGEHLLGQEPVLRTHPQRLRPSRKQVSSAHSSFSCQPPLSPGRVLRDAARIDAASEKTRPFRSAVSQRERWIRKSQHGLPRCAAAHTGSVSLGTAACFDPPIRQHTPVSHAEERPTPASLQCRLPPSEASSARGGLGQREMSAIVAGRGRDFIRRSSASSDSAAVLDSTQQAEPELQARSPHDRCSQSARLNALFACDPARPLSESTRHAQRRPGRNGSTHWDADLRRARDAPLLKKSCNSMYLRHSAVADWTDTLSAASAIPPDGPWQPLATPLEGKSEPIQCPPVAGGMPARSAEDLDLRAFNRNAHIAGSHPMQSPVWSRPCPPPAAERVNTHFEPCCSKVSAELRTQGQRADALPALGGEVVFARGPSCCCGSAEEPRECLLKRDRAVQSSPELLSAAARWPPATAVSSCASDGLRHAAARKRAAEYCETGSSPVARPCTERQRSGDIDSFLNCDQSEKPQGNSAQRSTLPYFAAPSKTGDLGSSQRGPVVCETACSPLHTEQSAPSQPGSEKRVRLLSRSSGETSPADLGSATSSGEIHYGSQKPGHARQRSSRASHGGATDVATGTSPVRRRDVSAGGSPRDSSSDTSNRAAGLEDRSPAASGPLQRVRGDAFALPSVDASSEEDIGLAQVSPEDSGRPCPLAQPGGLDLADLCQQDVLRDLLCSEGSKLETTVLPTTQDVPHGAASSQGAADSRNACKHIILTLNEALQKIGGLRQAAAKPALPHDPQRLSREEGIENALSTVSSWLESPCALGSRAQHHRLANPRGRPRPAAQVTESSISRHHLSLELKEVQEMLLRLMEPDIETPPTKKTREKPGLPSDDAPFSPPTPGCGESEGLESTHLCRCRSAGPPAEALPASRACLQRRRTDAMSRPALPLAEDSLATGRHSLSIFESRVRGRRASIGGASPSSMRSQPHPHATRFQTLPLARASTSALGERRAEARAHGAGATGRNERSSSLRRARSLPPVAASHKARRQTSPEGPPQAARRPLPASGHASAPVQLSQAQQRSLKPADLPRTAPLHPGRSGVCGRVWRRLSSNDPTRQPPDCSVSTASTASEPVEAALWAAKSRRAGEKRKTERASLRTDECLLYCSRAPPQRAPSSLEVERQSDIPWPSRSEGKEGWGGGAEASVGGARVARRDQRGPSSSPKRGLRRRASGHRGRNEDWCLPGETASASDRLKPLPVTSRRSQLQLPPGQHAKSAPTGSVAPPASRPHRLLAAADLHPLPSSRRACPGARRALRQSLSCSARPGPRDPLCPHQGLVALQTPLPRGSSAQRWGRPASCGLPDSRTSPGRRHRLGEGTPPSLVRSAESLRGERQTPAAVEASLTRQTPNRAARERRSHSQQRTRAPCPGRQDPMDALSQRRPPEASTKSQRGVMPSQSRQRSFARVSQESERAALRASECAQRAPGVQIQLSTERACMEANERTAASRSLHTACQTSPLPQRDSGGKHAQAKPSGLPALEASAGGREGMAREGDPSSVEEGAAFCGSRDAYLSSAAGTHSSPFWQACEDGNPTGTAGPKQQAPPPHSRLLHVSPQCRSCVKTAEASADRKQPCAPENPAPGTDGLETRLERSAKDRLLDPKPCAFPVRSMRARVHASVKHRKSEEAAASLLPKGEQAEIWDDSSSLPGSASDSPARVACELLSQQEKEAREPAPRTHRQPPSSRNRRGASWTSSESPGRADESLFAWGRSGETRRAASACESDDRLGRSAASAFDSCACCGSTCSNAAADQASCQIERAAGSLSHSPQSAGGVQRIAEDSELEMQANECCLADPFLEGSRDQKFAKDRDGDTTTWEATTHSTDSVLEVDMRGALTPTKQRCARRQQDFADYLARRYGECRGAVAAESPFSSFGGSATPSCFQTLPTSRCCTRKLERGQPLGVFEVRCCGSPFSPLTEKSRSAQAVAKAFGCASNRAVILNALQHACLAGEVNRRRRERLIACFNEEWTERRVFIILLKGPGDRHELRALYALDARRGLVKVAQVSPAPSFLEDGMIEQVFRYDCATRRFRLVEGARTLSPLTAAVTLKRNLQPASVSQTAVHV</sequence>